<protein>
    <recommendedName>
        <fullName evidence="5">Glycosyltransferase</fullName>
        <ecNumber evidence="5">2.4.1.-</ecNumber>
    </recommendedName>
</protein>
<dbReference type="InterPro" id="IPR002213">
    <property type="entry name" value="UDP_glucos_trans"/>
</dbReference>
<dbReference type="EMBL" id="KV016696">
    <property type="protein sequence ID" value="KZV19428.1"/>
    <property type="molecule type" value="Genomic_DNA"/>
</dbReference>
<evidence type="ECO:0000259" key="6">
    <source>
        <dbReference type="Pfam" id="PF26168"/>
    </source>
</evidence>
<dbReference type="GO" id="GO:0008194">
    <property type="term" value="F:UDP-glycosyltransferase activity"/>
    <property type="evidence" value="ECO:0007669"/>
    <property type="project" value="InterPro"/>
</dbReference>
<dbReference type="CDD" id="cd03784">
    <property type="entry name" value="GT1_Gtf-like"/>
    <property type="match status" value="1"/>
</dbReference>
<dbReference type="PANTHER" id="PTHR48044">
    <property type="entry name" value="GLYCOSYLTRANSFERASE"/>
    <property type="match status" value="1"/>
</dbReference>
<dbReference type="Pfam" id="PF00201">
    <property type="entry name" value="UDPGT"/>
    <property type="match status" value="1"/>
</dbReference>
<sequence length="455" mass="51005">MGSLVNGKKTLRVLMFPWIAHGHISPYLELAKRLAGRNFIVYLCSTPANLSSIKNKISEKLAPKIQLVELHLPVLQDLPASHHTTNGLPPHLMPTLKKAFEMSAPRFSCILGEIMPDLLVYDFLQPWAPLAAAAIQIPAVEFITSSAIMTAFMFHFFKKPGVEFPFPAIFYRDYELVHRAKLLESSANEKVKEIADQGIQRSSGIVLVKGFEEVEGRYVKYLSNLLKKKVVLVGALVADPSPEMDESSEIMDWLNRKGEKSTVFVSFGSEYFLKKDDMNELAHGLELSKVNFIWVVRFPLGEKIELQEALPKGFFEKVRGRGLVVEGWAPQTKILGHKNIGGFVSHCGCSSIIEGMHFGVPIIAMPMHLDQPINARLVEDLGIGMEVVRDKFGQLQQETVAEVIHKVVVDRAGEPIRKTVRDLSQKMRKEEDIEVDEVVLEFVKLCSNGKNGMPY</sequence>
<dbReference type="Proteomes" id="UP000250235">
    <property type="component" value="Unassembled WGS sequence"/>
</dbReference>
<dbReference type="GO" id="GO:0016138">
    <property type="term" value="P:glycoside biosynthetic process"/>
    <property type="evidence" value="ECO:0007669"/>
    <property type="project" value="UniProtKB-ARBA"/>
</dbReference>
<evidence type="ECO:0000256" key="1">
    <source>
        <dbReference type="ARBA" id="ARBA00009995"/>
    </source>
</evidence>
<feature type="domain" description="Glycosyltransferase N-terminal" evidence="6">
    <location>
        <begin position="12"/>
        <end position="234"/>
    </location>
</feature>
<name>A0A2Z7ACT3_9LAMI</name>
<evidence type="ECO:0000256" key="3">
    <source>
        <dbReference type="ARBA" id="ARBA00022679"/>
    </source>
</evidence>
<keyword evidence="3 4" id="KW-0808">Transferase</keyword>
<proteinExistence type="inferred from homology"/>
<evidence type="ECO:0000256" key="4">
    <source>
        <dbReference type="RuleBase" id="RU003718"/>
    </source>
</evidence>
<evidence type="ECO:0000313" key="8">
    <source>
        <dbReference type="Proteomes" id="UP000250235"/>
    </source>
</evidence>
<evidence type="ECO:0000313" key="7">
    <source>
        <dbReference type="EMBL" id="KZV19428.1"/>
    </source>
</evidence>
<evidence type="ECO:0000256" key="5">
    <source>
        <dbReference type="RuleBase" id="RU362057"/>
    </source>
</evidence>
<dbReference type="PROSITE" id="PS00375">
    <property type="entry name" value="UDPGT"/>
    <property type="match status" value="1"/>
</dbReference>
<comment type="similarity">
    <text evidence="1 4">Belongs to the UDP-glycosyltransferase family.</text>
</comment>
<gene>
    <name evidence="7" type="ORF">F511_08769</name>
</gene>
<accession>A0A2Z7ACT3</accession>
<keyword evidence="8" id="KW-1185">Reference proteome</keyword>
<dbReference type="FunFam" id="3.40.50.2000:FF:000060">
    <property type="entry name" value="Glycosyltransferase"/>
    <property type="match status" value="1"/>
</dbReference>
<organism evidence="7 8">
    <name type="scientific">Dorcoceras hygrometricum</name>
    <dbReference type="NCBI Taxonomy" id="472368"/>
    <lineage>
        <taxon>Eukaryota</taxon>
        <taxon>Viridiplantae</taxon>
        <taxon>Streptophyta</taxon>
        <taxon>Embryophyta</taxon>
        <taxon>Tracheophyta</taxon>
        <taxon>Spermatophyta</taxon>
        <taxon>Magnoliopsida</taxon>
        <taxon>eudicotyledons</taxon>
        <taxon>Gunneridae</taxon>
        <taxon>Pentapetalae</taxon>
        <taxon>asterids</taxon>
        <taxon>lamiids</taxon>
        <taxon>Lamiales</taxon>
        <taxon>Gesneriaceae</taxon>
        <taxon>Didymocarpoideae</taxon>
        <taxon>Trichosporeae</taxon>
        <taxon>Loxocarpinae</taxon>
        <taxon>Dorcoceras</taxon>
    </lineage>
</organism>
<evidence type="ECO:0000256" key="2">
    <source>
        <dbReference type="ARBA" id="ARBA00022676"/>
    </source>
</evidence>
<dbReference type="OrthoDB" id="5835829at2759"/>
<dbReference type="AlphaFoldDB" id="A0A2Z7ACT3"/>
<keyword evidence="2 4" id="KW-0328">Glycosyltransferase</keyword>
<dbReference type="Gene3D" id="3.40.50.2000">
    <property type="entry name" value="Glycogen Phosphorylase B"/>
    <property type="match status" value="2"/>
</dbReference>
<dbReference type="InterPro" id="IPR058980">
    <property type="entry name" value="Glyco_transf_N"/>
</dbReference>
<dbReference type="SUPFAM" id="SSF53756">
    <property type="entry name" value="UDP-Glycosyltransferase/glycogen phosphorylase"/>
    <property type="match status" value="1"/>
</dbReference>
<dbReference type="EC" id="2.4.1.-" evidence="5"/>
<dbReference type="Pfam" id="PF26168">
    <property type="entry name" value="Glyco_transf_N"/>
    <property type="match status" value="1"/>
</dbReference>
<dbReference type="InterPro" id="IPR035595">
    <property type="entry name" value="UDP_glycos_trans_CS"/>
</dbReference>
<reference evidence="7 8" key="1">
    <citation type="journal article" date="2015" name="Proc. Natl. Acad. Sci. U.S.A.">
        <title>The resurrection genome of Boea hygrometrica: A blueprint for survival of dehydration.</title>
        <authorList>
            <person name="Xiao L."/>
            <person name="Yang G."/>
            <person name="Zhang L."/>
            <person name="Yang X."/>
            <person name="Zhao S."/>
            <person name="Ji Z."/>
            <person name="Zhou Q."/>
            <person name="Hu M."/>
            <person name="Wang Y."/>
            <person name="Chen M."/>
            <person name="Xu Y."/>
            <person name="Jin H."/>
            <person name="Xiao X."/>
            <person name="Hu G."/>
            <person name="Bao F."/>
            <person name="Hu Y."/>
            <person name="Wan P."/>
            <person name="Li L."/>
            <person name="Deng X."/>
            <person name="Kuang T."/>
            <person name="Xiang C."/>
            <person name="Zhu J.K."/>
            <person name="Oliver M.J."/>
            <person name="He Y."/>
        </authorList>
    </citation>
    <scope>NUCLEOTIDE SEQUENCE [LARGE SCALE GENOMIC DNA]</scope>
    <source>
        <strain evidence="8">cv. XS01</strain>
    </source>
</reference>
<dbReference type="PANTHER" id="PTHR48044:SF39">
    <property type="entry name" value="GLYCOSYLTRANSFERASE"/>
    <property type="match status" value="1"/>
</dbReference>